<organism evidence="1 2">
    <name type="scientific">Desulfovibrio piger ATCC 29098</name>
    <dbReference type="NCBI Taxonomy" id="411464"/>
    <lineage>
        <taxon>Bacteria</taxon>
        <taxon>Pseudomonadati</taxon>
        <taxon>Thermodesulfobacteriota</taxon>
        <taxon>Desulfovibrionia</taxon>
        <taxon>Desulfovibrionales</taxon>
        <taxon>Desulfovibrionaceae</taxon>
        <taxon>Desulfovibrio</taxon>
    </lineage>
</organism>
<accession>B6WW12</accession>
<dbReference type="EMBL" id="ABXU01000068">
    <property type="protein sequence ID" value="EEB32789.1"/>
    <property type="molecule type" value="Genomic_DNA"/>
</dbReference>
<protein>
    <submittedName>
        <fullName evidence="1">Uncharacterized protein</fullName>
    </submittedName>
</protein>
<proteinExistence type="predicted"/>
<comment type="caution">
    <text evidence="1">The sequence shown here is derived from an EMBL/GenBank/DDBJ whole genome shotgun (WGS) entry which is preliminary data.</text>
</comment>
<reference evidence="1 2" key="1">
    <citation type="submission" date="2008-10" db="EMBL/GenBank/DDBJ databases">
        <title>Draft genome sequence of Desulvovibrio piger (ATCC 29098).</title>
        <authorList>
            <person name="Sudarsanam P."/>
            <person name="Ley R."/>
            <person name="Guruge J."/>
            <person name="Turnbaugh P.J."/>
            <person name="Mahowald M."/>
            <person name="Liep D."/>
            <person name="Gordon J."/>
        </authorList>
    </citation>
    <scope>NUCLEOTIDE SEQUENCE [LARGE SCALE GENOMIC DNA]</scope>
    <source>
        <strain evidence="1 2">ATCC 29098</strain>
    </source>
</reference>
<dbReference type="Proteomes" id="UP000003676">
    <property type="component" value="Unassembled WGS sequence"/>
</dbReference>
<name>B6WW12_9BACT</name>
<evidence type="ECO:0000313" key="2">
    <source>
        <dbReference type="Proteomes" id="UP000003676"/>
    </source>
</evidence>
<dbReference type="AlphaFoldDB" id="B6WW12"/>
<sequence length="77" mass="8372">MAPHGRHDERYAITSFHIGDDLIHQDGKMGYSPASHTYGNTLAMKVGGKEQKLQFLPCGSAHILQAGGRETLPDACH</sequence>
<dbReference type="HOGENOM" id="CLU_2632360_0_0_7"/>
<gene>
    <name evidence="1" type="ORF">DESPIG_02281</name>
</gene>
<evidence type="ECO:0000313" key="1">
    <source>
        <dbReference type="EMBL" id="EEB32789.1"/>
    </source>
</evidence>
<reference evidence="1 2" key="2">
    <citation type="submission" date="2008-10" db="EMBL/GenBank/DDBJ databases">
        <authorList>
            <person name="Fulton L."/>
            <person name="Clifton S."/>
            <person name="Fulton B."/>
            <person name="Xu J."/>
            <person name="Minx P."/>
            <person name="Pepin K.H."/>
            <person name="Johnson M."/>
            <person name="Bhonagiri V."/>
            <person name="Nash W.E."/>
            <person name="Mardis E.R."/>
            <person name="Wilson R.K."/>
        </authorList>
    </citation>
    <scope>NUCLEOTIDE SEQUENCE [LARGE SCALE GENOMIC DNA]</scope>
    <source>
        <strain evidence="1 2">ATCC 29098</strain>
    </source>
</reference>